<dbReference type="Gene3D" id="2.60.40.10">
    <property type="entry name" value="Immunoglobulins"/>
    <property type="match status" value="1"/>
</dbReference>
<evidence type="ECO:0000256" key="11">
    <source>
        <dbReference type="ARBA" id="ARBA00033284"/>
    </source>
</evidence>
<dbReference type="Proteomes" id="UP000183529">
    <property type="component" value="Unassembled WGS sequence"/>
</dbReference>
<dbReference type="InterPro" id="IPR012768">
    <property type="entry name" value="Trehalose_TreZ"/>
</dbReference>
<feature type="site" description="Transition state stabilizer" evidence="17">
    <location>
        <position position="402"/>
    </location>
</feature>
<feature type="domain" description="Glycosyl hydrolase family 13 catalytic" evidence="19">
    <location>
        <begin position="111"/>
        <end position="466"/>
    </location>
</feature>
<feature type="region of interest" description="Disordered" evidence="18">
    <location>
        <begin position="484"/>
        <end position="514"/>
    </location>
</feature>
<dbReference type="CDD" id="cd02853">
    <property type="entry name" value="E_set_MTHase_like_N"/>
    <property type="match status" value="1"/>
</dbReference>
<dbReference type="Pfam" id="PF00128">
    <property type="entry name" value="Alpha-amylase"/>
    <property type="match status" value="1"/>
</dbReference>
<feature type="binding site" evidence="16">
    <location>
        <begin position="401"/>
        <end position="406"/>
    </location>
    <ligand>
        <name>substrate</name>
    </ligand>
</feature>
<dbReference type="EC" id="3.2.1.141" evidence="4 13"/>
<comment type="similarity">
    <text evidence="3 14">Belongs to the glycosyl hydrolase 13 family.</text>
</comment>
<comment type="catalytic activity">
    <reaction evidence="12 14">
        <text>hydrolysis of (1-&gt;4)-alpha-D-glucosidic linkage in 4-alpha-D-[(1-&gt;4)-alpha-D-glucanosyl]n trehalose to yield trehalose and (1-&gt;4)-alpha-D-glucan.</text>
        <dbReference type="EC" id="3.2.1.141"/>
    </reaction>
</comment>
<dbReference type="InterPro" id="IPR044901">
    <property type="entry name" value="Trehalose_TreZ_E-set_sf"/>
</dbReference>
<accession>A0AAQ1GDX0</accession>
<comment type="pathway">
    <text evidence="2 14">Glycan biosynthesis; trehalose biosynthesis.</text>
</comment>
<reference evidence="21 22" key="1">
    <citation type="submission" date="2016-10" db="EMBL/GenBank/DDBJ databases">
        <authorList>
            <person name="Varghese N."/>
            <person name="Submissions S."/>
        </authorList>
    </citation>
    <scope>NUCLEOTIDE SEQUENCE [LARGE SCALE GENOMIC DNA]</scope>
    <source>
        <strain evidence="21 22">LMG 22274</strain>
    </source>
</reference>
<evidence type="ECO:0000256" key="3">
    <source>
        <dbReference type="ARBA" id="ARBA00008061"/>
    </source>
</evidence>
<feature type="binding site" evidence="16">
    <location>
        <begin position="330"/>
        <end position="334"/>
    </location>
    <ligand>
        <name>substrate</name>
    </ligand>
</feature>
<dbReference type="RefSeq" id="WP_074982614.1">
    <property type="nucleotide sequence ID" value="NZ_CADFGN010000007.1"/>
</dbReference>
<proteinExistence type="inferred from homology"/>
<evidence type="ECO:0000313" key="21">
    <source>
        <dbReference type="EMBL" id="SEJ41934.1"/>
    </source>
</evidence>
<gene>
    <name evidence="20" type="ORF">C7400_10437</name>
    <name evidence="21" type="ORF">SAMN05216550_104391</name>
</gene>
<dbReference type="Gene3D" id="3.20.20.80">
    <property type="entry name" value="Glycosidases"/>
    <property type="match status" value="1"/>
</dbReference>
<dbReference type="Pfam" id="PF02922">
    <property type="entry name" value="CBM_48"/>
    <property type="match status" value="1"/>
</dbReference>
<evidence type="ECO:0000256" key="12">
    <source>
        <dbReference type="ARBA" id="ARBA00034013"/>
    </source>
</evidence>
<comment type="subcellular location">
    <subcellularLocation>
        <location evidence="1 15">Cytoplasm</location>
    </subcellularLocation>
</comment>
<keyword evidence="6" id="KW-0963">Cytoplasm</keyword>
<dbReference type="InterPro" id="IPR017853">
    <property type="entry name" value="GH"/>
</dbReference>
<feature type="compositionally biased region" description="Basic and acidic residues" evidence="18">
    <location>
        <begin position="484"/>
        <end position="496"/>
    </location>
</feature>
<evidence type="ECO:0000256" key="18">
    <source>
        <dbReference type="SAM" id="MobiDB-lite"/>
    </source>
</evidence>
<dbReference type="CDD" id="cd11325">
    <property type="entry name" value="AmyAc_GTHase"/>
    <property type="match status" value="1"/>
</dbReference>
<dbReference type="Pfam" id="PF11941">
    <property type="entry name" value="DUF3459"/>
    <property type="match status" value="1"/>
</dbReference>
<dbReference type="EMBL" id="QJJV01000004">
    <property type="protein sequence ID" value="PXX18528.1"/>
    <property type="molecule type" value="Genomic_DNA"/>
</dbReference>
<keyword evidence="23" id="KW-1185">Reference proteome</keyword>
<feature type="active site" description="Proton donor" evidence="15">
    <location>
        <position position="311"/>
    </location>
</feature>
<dbReference type="Gene3D" id="1.10.10.760">
    <property type="entry name" value="E-set domains of sugar-utilizing enzymes"/>
    <property type="match status" value="1"/>
</dbReference>
<keyword evidence="9 14" id="KW-0326">Glycosidase</keyword>
<dbReference type="GO" id="GO:0005737">
    <property type="term" value="C:cytoplasm"/>
    <property type="evidence" value="ECO:0007669"/>
    <property type="project" value="UniProtKB-SubCell"/>
</dbReference>
<dbReference type="SMART" id="SM00642">
    <property type="entry name" value="Aamy"/>
    <property type="match status" value="1"/>
</dbReference>
<dbReference type="PIRSF" id="PIRSF006337">
    <property type="entry name" value="Trehalose_TreZ"/>
    <property type="match status" value="1"/>
</dbReference>
<evidence type="ECO:0000256" key="7">
    <source>
        <dbReference type="ARBA" id="ARBA00022801"/>
    </source>
</evidence>
<evidence type="ECO:0000313" key="22">
    <source>
        <dbReference type="Proteomes" id="UP000183529"/>
    </source>
</evidence>
<evidence type="ECO:0000256" key="9">
    <source>
        <dbReference type="ARBA" id="ARBA00023295"/>
    </source>
</evidence>
<dbReference type="InterPro" id="IPR014756">
    <property type="entry name" value="Ig_E-set"/>
</dbReference>
<dbReference type="SUPFAM" id="SSF81296">
    <property type="entry name" value="E set domains"/>
    <property type="match status" value="1"/>
</dbReference>
<dbReference type="PANTHER" id="PTHR43651">
    <property type="entry name" value="1,4-ALPHA-GLUCAN-BRANCHING ENZYME"/>
    <property type="match status" value="1"/>
</dbReference>
<evidence type="ECO:0000256" key="1">
    <source>
        <dbReference type="ARBA" id="ARBA00004496"/>
    </source>
</evidence>
<evidence type="ECO:0000259" key="19">
    <source>
        <dbReference type="SMART" id="SM00642"/>
    </source>
</evidence>
<dbReference type="Proteomes" id="UP000247515">
    <property type="component" value="Unassembled WGS sequence"/>
</dbReference>
<evidence type="ECO:0000256" key="16">
    <source>
        <dbReference type="PIRSR" id="PIRSR006337-2"/>
    </source>
</evidence>
<dbReference type="PANTHER" id="PTHR43651:SF11">
    <property type="entry name" value="MALTO-OLIGOSYLTREHALOSE TREHALOHYDROLASE"/>
    <property type="match status" value="1"/>
</dbReference>
<evidence type="ECO:0000256" key="13">
    <source>
        <dbReference type="NCBIfam" id="TIGR02402"/>
    </source>
</evidence>
<dbReference type="InterPro" id="IPR022567">
    <property type="entry name" value="DUF3459"/>
</dbReference>
<evidence type="ECO:0000256" key="14">
    <source>
        <dbReference type="PIRNR" id="PIRNR006337"/>
    </source>
</evidence>
<evidence type="ECO:0000313" key="20">
    <source>
        <dbReference type="EMBL" id="PXX18528.1"/>
    </source>
</evidence>
<dbReference type="AlphaFoldDB" id="A0AAQ1GDX0"/>
<evidence type="ECO:0000256" key="4">
    <source>
        <dbReference type="ARBA" id="ARBA00012268"/>
    </source>
</evidence>
<feature type="compositionally biased region" description="Low complexity" evidence="18">
    <location>
        <begin position="498"/>
        <end position="512"/>
    </location>
</feature>
<evidence type="ECO:0000256" key="6">
    <source>
        <dbReference type="ARBA" id="ARBA00022490"/>
    </source>
</evidence>
<keyword evidence="7 14" id="KW-0378">Hydrolase</keyword>
<reference evidence="20 23" key="2">
    <citation type="submission" date="2018-05" db="EMBL/GenBank/DDBJ databases">
        <title>Genomic Encyclopedia of Type Strains, Phase IV (KMG-V): Genome sequencing to study the core and pangenomes of soil and plant-associated prokaryotes.</title>
        <authorList>
            <person name="Whitman W."/>
        </authorList>
    </citation>
    <scope>NUCLEOTIDE SEQUENCE [LARGE SCALE GENOMIC DNA]</scope>
    <source>
        <strain evidence="20 23">SIr-6563</strain>
    </source>
</reference>
<dbReference type="NCBIfam" id="TIGR02402">
    <property type="entry name" value="trehalose_TreZ"/>
    <property type="match status" value="1"/>
</dbReference>
<dbReference type="SUPFAM" id="SSF51445">
    <property type="entry name" value="(Trans)glycosidases"/>
    <property type="match status" value="1"/>
</dbReference>
<dbReference type="GO" id="GO:0033942">
    <property type="term" value="F:4-alpha-D-(1-&gt;4)-alpha-D-glucanotrehalose trehalohydrolase activity"/>
    <property type="evidence" value="ECO:0007669"/>
    <property type="project" value="UniProtKB-EC"/>
</dbReference>
<evidence type="ECO:0000256" key="10">
    <source>
        <dbReference type="ARBA" id="ARBA00032057"/>
    </source>
</evidence>
<evidence type="ECO:0000256" key="17">
    <source>
        <dbReference type="PIRSR" id="PIRSR006337-3"/>
    </source>
</evidence>
<organism evidence="21 22">
    <name type="scientific">Paraburkholderia tropica</name>
    <dbReference type="NCBI Taxonomy" id="92647"/>
    <lineage>
        <taxon>Bacteria</taxon>
        <taxon>Pseudomonadati</taxon>
        <taxon>Pseudomonadota</taxon>
        <taxon>Betaproteobacteria</taxon>
        <taxon>Burkholderiales</taxon>
        <taxon>Burkholderiaceae</taxon>
        <taxon>Paraburkholderia</taxon>
    </lineage>
</organism>
<feature type="binding site" evidence="16">
    <location>
        <begin position="276"/>
        <end position="281"/>
    </location>
    <ligand>
        <name>substrate</name>
    </ligand>
</feature>
<evidence type="ECO:0000256" key="2">
    <source>
        <dbReference type="ARBA" id="ARBA00005199"/>
    </source>
</evidence>
<name>A0AAQ1GDX0_9BURK</name>
<feature type="active site" description="Nucleophile" evidence="15">
    <location>
        <position position="278"/>
    </location>
</feature>
<protein>
    <recommendedName>
        <fullName evidence="5 13">Malto-oligosyltrehalose trehalohydrolase</fullName>
        <shortName evidence="14">MTHase</shortName>
        <ecNumber evidence="4 13">3.2.1.141</ecNumber>
    </recommendedName>
    <alternativeName>
        <fullName evidence="11 14">4-alpha-D-((1-&gt;4)-alpha-D-glucano)trehalose trehalohydrolase</fullName>
    </alternativeName>
    <alternativeName>
        <fullName evidence="10 14">Maltooligosyl trehalose trehalohydrolase</fullName>
    </alternativeName>
</protein>
<evidence type="ECO:0000256" key="8">
    <source>
        <dbReference type="ARBA" id="ARBA00023277"/>
    </source>
</evidence>
<dbReference type="InterPro" id="IPR013783">
    <property type="entry name" value="Ig-like_fold"/>
</dbReference>
<evidence type="ECO:0000256" key="5">
    <source>
        <dbReference type="ARBA" id="ARBA00015938"/>
    </source>
</evidence>
<comment type="caution">
    <text evidence="21">The sequence shown here is derived from an EMBL/GenBank/DDBJ whole genome shotgun (WGS) entry which is preliminary data.</text>
</comment>
<dbReference type="InterPro" id="IPR004193">
    <property type="entry name" value="Glyco_hydro_13_N"/>
</dbReference>
<sequence>MSPLSHDSPIRHYSHCLPFGAQLTGVAPGKPHTRFRFWAPSCSAVQIVFETADGSAAASAPLDMTPSHNGWFEAQAPCAPGALYRYRIDGQQLVPDPASRFQPQGVHGPSQVVDARAFAWRHANWQGRPWEETVLYELHVGALGGYAGVMNRLPALAELGVTAIELMPLNDFPGERGWGYDVVLPYAPHAAYGTPDELKALIDAAHGHGLQVLLDVVYNHFGPDGNWLGQYAKPFFKAGKRTPWGDALDFERPEVRDFYSDNALYWLNEYRFDGLRLDAVHAIDNPDWLRELADHVRARVEPGRHVHLVLENEHNEANLLESHFTAQWNDDAHHTLHVMLTGESEGYYRAFAEHPIAQLARVLGEGFAYQGEPSPVHDGRPRGEPSAHLSPTSFVMFLQNHDQIGNRAFGDRLRTLANDDDALRAATALLLLSPQIPLLFMEEEYGSTQPFQFFTAFEGDLADAVREGRRREFKAFAAFTDATRREQIPDPNDVRTFENSSPPVQSPEQSSNAPLDGDRLDWMHFYKSALAVRARLLMPRLRHARALGATVLADDRHDGGGDGNTPRRAALIARWRLDDGEIYTIALNLGHECVRLERAPEGMVVFETPPRARDLTDNGVLPERACVAWLTGDVPDYALHHDAREVRREEPHA</sequence>
<keyword evidence="8" id="KW-0119">Carbohydrate metabolism</keyword>
<evidence type="ECO:0000256" key="15">
    <source>
        <dbReference type="PIRSR" id="PIRSR006337-1"/>
    </source>
</evidence>
<dbReference type="GO" id="GO:0005992">
    <property type="term" value="P:trehalose biosynthetic process"/>
    <property type="evidence" value="ECO:0007669"/>
    <property type="project" value="UniProtKB-UniRule"/>
</dbReference>
<evidence type="ECO:0000313" key="23">
    <source>
        <dbReference type="Proteomes" id="UP000247515"/>
    </source>
</evidence>
<dbReference type="EMBL" id="FNZM01000004">
    <property type="protein sequence ID" value="SEJ41934.1"/>
    <property type="molecule type" value="Genomic_DNA"/>
</dbReference>
<dbReference type="InterPro" id="IPR006047">
    <property type="entry name" value="GH13_cat_dom"/>
</dbReference>